<comment type="catalytic activity">
    <reaction evidence="13 14">
        <text>FMN + ATP + H(+) = FAD + diphosphate</text>
        <dbReference type="Rhea" id="RHEA:17237"/>
        <dbReference type="ChEBI" id="CHEBI:15378"/>
        <dbReference type="ChEBI" id="CHEBI:30616"/>
        <dbReference type="ChEBI" id="CHEBI:33019"/>
        <dbReference type="ChEBI" id="CHEBI:57692"/>
        <dbReference type="ChEBI" id="CHEBI:58210"/>
        <dbReference type="EC" id="2.7.7.2"/>
    </reaction>
</comment>
<comment type="pathway">
    <text evidence="2 14">Cofactor biosynthesis; FMN biosynthesis; FMN from riboflavin (ATP route): step 1/1.</text>
</comment>
<dbReference type="NCBIfam" id="NF004162">
    <property type="entry name" value="PRK05627.1-5"/>
    <property type="match status" value="1"/>
</dbReference>
<evidence type="ECO:0000256" key="12">
    <source>
        <dbReference type="ARBA" id="ARBA00047880"/>
    </source>
</evidence>
<keyword evidence="11" id="KW-0511">Multifunctional enzyme</keyword>
<dbReference type="KEGG" id="aaxa:NCTC10138_01173"/>
<dbReference type="GO" id="GO:0005524">
    <property type="term" value="F:ATP binding"/>
    <property type="evidence" value="ECO:0007669"/>
    <property type="project" value="UniProtKB-UniRule"/>
</dbReference>
<evidence type="ECO:0000259" key="15">
    <source>
        <dbReference type="SMART" id="SM00904"/>
    </source>
</evidence>
<evidence type="ECO:0000313" key="17">
    <source>
        <dbReference type="Proteomes" id="UP000289841"/>
    </source>
</evidence>
<dbReference type="InterPro" id="IPR023468">
    <property type="entry name" value="Riboflavin_kinase"/>
</dbReference>
<evidence type="ECO:0000256" key="3">
    <source>
        <dbReference type="ARBA" id="ARBA00022630"/>
    </source>
</evidence>
<gene>
    <name evidence="16" type="primary">ribF</name>
    <name evidence="16" type="ORF">NCTC10138_01173</name>
</gene>
<evidence type="ECO:0000256" key="7">
    <source>
        <dbReference type="ARBA" id="ARBA00022741"/>
    </source>
</evidence>
<dbReference type="PANTHER" id="PTHR22749:SF6">
    <property type="entry name" value="RIBOFLAVIN KINASE"/>
    <property type="match status" value="1"/>
</dbReference>
<dbReference type="Pfam" id="PF06574">
    <property type="entry name" value="FAD_syn"/>
    <property type="match status" value="1"/>
</dbReference>
<comment type="pathway">
    <text evidence="1 14">Cofactor biosynthesis; FAD biosynthesis; FAD from FMN: step 1/1.</text>
</comment>
<keyword evidence="4 14" id="KW-0288">FMN</keyword>
<keyword evidence="6 14" id="KW-0548">Nucleotidyltransferase</keyword>
<evidence type="ECO:0000256" key="8">
    <source>
        <dbReference type="ARBA" id="ARBA00022777"/>
    </source>
</evidence>
<dbReference type="InterPro" id="IPR002606">
    <property type="entry name" value="Riboflavin_kinase_bac"/>
</dbReference>
<keyword evidence="17" id="KW-1185">Reference proteome</keyword>
<evidence type="ECO:0000256" key="2">
    <source>
        <dbReference type="ARBA" id="ARBA00005201"/>
    </source>
</evidence>
<keyword evidence="3 14" id="KW-0285">Flavoprotein</keyword>
<feature type="domain" description="Riboflavin kinase" evidence="15">
    <location>
        <begin position="174"/>
        <end position="298"/>
    </location>
</feature>
<sequence length="303" mass="34751">MMMEIIKLSTTNWNNVGPLTLTIGNFDGVHLGHQKLFNIVKSYKDTKSGALTLDPHPQVLFGRDGFQTLLSIENKIELLKEENIDYLFIADFNHDFASLSIDEFIQNLKDLGVVRMVIGRDARFAKNGSGTINDLKVHFDVVVVDDVIGSNHRISTSMIKELLLKGELHSANELLGYEYFIDGYVEHGNKVGKTLGFPTANIQYKDSFLPKNGVYLVKFFIDSKMHFGICNIGNNPTVNYSKTRKMEVYILDYDKIIYDKIVRVSFVERIRDEMKFNSKEELIDEMHNDEIISRNLIKSIKIW</sequence>
<dbReference type="GO" id="GO:0006747">
    <property type="term" value="P:FAD biosynthetic process"/>
    <property type="evidence" value="ECO:0007669"/>
    <property type="project" value="UniProtKB-UniRule"/>
</dbReference>
<keyword evidence="8 14" id="KW-0418">Kinase</keyword>
<evidence type="ECO:0000256" key="13">
    <source>
        <dbReference type="ARBA" id="ARBA00049494"/>
    </source>
</evidence>
<evidence type="ECO:0000256" key="10">
    <source>
        <dbReference type="ARBA" id="ARBA00022840"/>
    </source>
</evidence>
<dbReference type="NCBIfam" id="TIGR00083">
    <property type="entry name" value="ribF"/>
    <property type="match status" value="1"/>
</dbReference>
<accession>A0A449BED4</accession>
<keyword evidence="9 14" id="KW-0274">FAD</keyword>
<name>A0A449BED4_HAPAX</name>
<dbReference type="EMBL" id="LR215048">
    <property type="protein sequence ID" value="VEU80788.1"/>
    <property type="molecule type" value="Genomic_DNA"/>
</dbReference>
<keyword evidence="10 14" id="KW-0067">ATP-binding</keyword>
<proteinExistence type="inferred from homology"/>
<dbReference type="Gene3D" id="3.40.50.620">
    <property type="entry name" value="HUPs"/>
    <property type="match status" value="1"/>
</dbReference>
<evidence type="ECO:0000256" key="1">
    <source>
        <dbReference type="ARBA" id="ARBA00004726"/>
    </source>
</evidence>
<dbReference type="GO" id="GO:0009231">
    <property type="term" value="P:riboflavin biosynthetic process"/>
    <property type="evidence" value="ECO:0007669"/>
    <property type="project" value="InterPro"/>
</dbReference>
<dbReference type="SUPFAM" id="SSF52374">
    <property type="entry name" value="Nucleotidylyl transferase"/>
    <property type="match status" value="1"/>
</dbReference>
<evidence type="ECO:0000256" key="4">
    <source>
        <dbReference type="ARBA" id="ARBA00022643"/>
    </source>
</evidence>
<dbReference type="STRING" id="1278311.GCA_000428705_00168"/>
<dbReference type="PANTHER" id="PTHR22749">
    <property type="entry name" value="RIBOFLAVIN KINASE/FMN ADENYLYLTRANSFERASE"/>
    <property type="match status" value="1"/>
</dbReference>
<evidence type="ECO:0000256" key="9">
    <source>
        <dbReference type="ARBA" id="ARBA00022827"/>
    </source>
</evidence>
<dbReference type="GO" id="GO:0008531">
    <property type="term" value="F:riboflavin kinase activity"/>
    <property type="evidence" value="ECO:0007669"/>
    <property type="project" value="UniProtKB-UniRule"/>
</dbReference>
<keyword evidence="7 14" id="KW-0547">Nucleotide-binding</keyword>
<comment type="similarity">
    <text evidence="14">Belongs to the ribF family.</text>
</comment>
<dbReference type="SMART" id="SM00904">
    <property type="entry name" value="Flavokinase"/>
    <property type="match status" value="1"/>
</dbReference>
<dbReference type="AlphaFoldDB" id="A0A449BED4"/>
<dbReference type="CDD" id="cd02064">
    <property type="entry name" value="FAD_synthetase_N"/>
    <property type="match status" value="1"/>
</dbReference>
<organism evidence="16 17">
    <name type="scientific">Haploplasma axanthum</name>
    <name type="common">Acholeplasma axanthum</name>
    <dbReference type="NCBI Taxonomy" id="29552"/>
    <lineage>
        <taxon>Bacteria</taxon>
        <taxon>Bacillati</taxon>
        <taxon>Mycoplasmatota</taxon>
        <taxon>Mollicutes</taxon>
        <taxon>Acholeplasmatales</taxon>
        <taxon>Acholeplasmataceae</taxon>
        <taxon>Haploplasma</taxon>
    </lineage>
</organism>
<dbReference type="EC" id="2.7.7.2" evidence="14"/>
<comment type="catalytic activity">
    <reaction evidence="12 14">
        <text>riboflavin + ATP = FMN + ADP + H(+)</text>
        <dbReference type="Rhea" id="RHEA:14357"/>
        <dbReference type="ChEBI" id="CHEBI:15378"/>
        <dbReference type="ChEBI" id="CHEBI:30616"/>
        <dbReference type="ChEBI" id="CHEBI:57986"/>
        <dbReference type="ChEBI" id="CHEBI:58210"/>
        <dbReference type="ChEBI" id="CHEBI:456216"/>
        <dbReference type="EC" id="2.7.1.26"/>
    </reaction>
</comment>
<dbReference type="OrthoDB" id="9803667at2"/>
<dbReference type="UniPathway" id="UPA00276">
    <property type="reaction ID" value="UER00406"/>
</dbReference>
<evidence type="ECO:0000313" key="16">
    <source>
        <dbReference type="EMBL" id="VEU80788.1"/>
    </source>
</evidence>
<evidence type="ECO:0000256" key="14">
    <source>
        <dbReference type="PIRNR" id="PIRNR004491"/>
    </source>
</evidence>
<dbReference type="GO" id="GO:0003919">
    <property type="term" value="F:FMN adenylyltransferase activity"/>
    <property type="evidence" value="ECO:0007669"/>
    <property type="project" value="UniProtKB-UniRule"/>
</dbReference>
<dbReference type="GO" id="GO:0009398">
    <property type="term" value="P:FMN biosynthetic process"/>
    <property type="evidence" value="ECO:0007669"/>
    <property type="project" value="UniProtKB-UniRule"/>
</dbReference>
<reference evidence="16 17" key="1">
    <citation type="submission" date="2019-01" db="EMBL/GenBank/DDBJ databases">
        <authorList>
            <consortium name="Pathogen Informatics"/>
        </authorList>
    </citation>
    <scope>NUCLEOTIDE SEQUENCE [LARGE SCALE GENOMIC DNA]</scope>
    <source>
        <strain evidence="16 17">NCTC10138</strain>
    </source>
</reference>
<dbReference type="InterPro" id="IPR023465">
    <property type="entry name" value="Riboflavin_kinase_dom_sf"/>
</dbReference>
<dbReference type="SUPFAM" id="SSF82114">
    <property type="entry name" value="Riboflavin kinase-like"/>
    <property type="match status" value="1"/>
</dbReference>
<dbReference type="InterPro" id="IPR014729">
    <property type="entry name" value="Rossmann-like_a/b/a_fold"/>
</dbReference>
<protein>
    <recommendedName>
        <fullName evidence="14">Riboflavin biosynthesis protein</fullName>
    </recommendedName>
    <domain>
        <recommendedName>
            <fullName evidence="14">Riboflavin kinase</fullName>
            <ecNumber evidence="14">2.7.1.26</ecNumber>
        </recommendedName>
        <alternativeName>
            <fullName evidence="14">Flavokinase</fullName>
        </alternativeName>
    </domain>
    <domain>
        <recommendedName>
            <fullName evidence="14">FMN adenylyltransferase</fullName>
            <ecNumber evidence="14">2.7.7.2</ecNumber>
        </recommendedName>
        <alternativeName>
            <fullName evidence="14">FAD pyrophosphorylase</fullName>
        </alternativeName>
        <alternativeName>
            <fullName evidence="14">FAD synthase</fullName>
        </alternativeName>
    </domain>
</protein>
<dbReference type="InterPro" id="IPR015865">
    <property type="entry name" value="Riboflavin_kinase_bac/euk"/>
</dbReference>
<evidence type="ECO:0000256" key="11">
    <source>
        <dbReference type="ARBA" id="ARBA00023268"/>
    </source>
</evidence>
<dbReference type="Gene3D" id="2.40.30.30">
    <property type="entry name" value="Riboflavin kinase-like"/>
    <property type="match status" value="1"/>
</dbReference>
<dbReference type="PIRSF" id="PIRSF004491">
    <property type="entry name" value="FAD_Synth"/>
    <property type="match status" value="1"/>
</dbReference>
<keyword evidence="5 14" id="KW-0808">Transferase</keyword>
<dbReference type="EC" id="2.7.1.26" evidence="14"/>
<dbReference type="Proteomes" id="UP000289841">
    <property type="component" value="Chromosome"/>
</dbReference>
<dbReference type="InterPro" id="IPR015864">
    <property type="entry name" value="FAD_synthase"/>
</dbReference>
<evidence type="ECO:0000256" key="6">
    <source>
        <dbReference type="ARBA" id="ARBA00022695"/>
    </source>
</evidence>
<evidence type="ECO:0000256" key="5">
    <source>
        <dbReference type="ARBA" id="ARBA00022679"/>
    </source>
</evidence>
<dbReference type="Pfam" id="PF01687">
    <property type="entry name" value="Flavokinase"/>
    <property type="match status" value="1"/>
</dbReference>
<dbReference type="UniPathway" id="UPA00277">
    <property type="reaction ID" value="UER00407"/>
</dbReference>